<keyword evidence="2" id="KW-1185">Reference proteome</keyword>
<accession>A0A7J8GCG8</accession>
<gene>
    <name evidence="1" type="ORF">HJG63_011715</name>
</gene>
<protein>
    <submittedName>
        <fullName evidence="1">Uncharacterized protein</fullName>
    </submittedName>
</protein>
<sequence length="126" mass="14272">MRAGTISHGAEPLAGRTLCGPPPQVKVHVRVLDSSKGRRWLRSGSCIHGKLCWLDRQLQQRCIFLKVQEEGRLPVRLALYYLSYQVIKQRSQEFRAGAPCASPSLFRKRKNEVGSINYLTGHQEKA</sequence>
<dbReference type="Proteomes" id="UP000593571">
    <property type="component" value="Unassembled WGS sequence"/>
</dbReference>
<dbReference type="AlphaFoldDB" id="A0A7J8GCG8"/>
<reference evidence="1 2" key="1">
    <citation type="journal article" date="2020" name="Nature">
        <title>Six reference-quality genomes reveal evolution of bat adaptations.</title>
        <authorList>
            <person name="Jebb D."/>
            <person name="Huang Z."/>
            <person name="Pippel M."/>
            <person name="Hughes G.M."/>
            <person name="Lavrichenko K."/>
            <person name="Devanna P."/>
            <person name="Winkler S."/>
            <person name="Jermiin L.S."/>
            <person name="Skirmuntt E.C."/>
            <person name="Katzourakis A."/>
            <person name="Burkitt-Gray L."/>
            <person name="Ray D.A."/>
            <person name="Sullivan K.A.M."/>
            <person name="Roscito J.G."/>
            <person name="Kirilenko B.M."/>
            <person name="Davalos L.M."/>
            <person name="Corthals A.P."/>
            <person name="Power M.L."/>
            <person name="Jones G."/>
            <person name="Ransome R.D."/>
            <person name="Dechmann D.K.N."/>
            <person name="Locatelli A.G."/>
            <person name="Puechmaille S.J."/>
            <person name="Fedrigo O."/>
            <person name="Jarvis E.D."/>
            <person name="Hiller M."/>
            <person name="Vernes S.C."/>
            <person name="Myers E.W."/>
            <person name="Teeling E.C."/>
        </authorList>
    </citation>
    <scope>NUCLEOTIDE SEQUENCE [LARGE SCALE GENOMIC DNA]</scope>
    <source>
        <strain evidence="1">MRouAeg1</strain>
        <tissue evidence="1">Muscle</tissue>
    </source>
</reference>
<comment type="caution">
    <text evidence="1">The sequence shown here is derived from an EMBL/GenBank/DDBJ whole genome shotgun (WGS) entry which is preliminary data.</text>
</comment>
<evidence type="ECO:0000313" key="1">
    <source>
        <dbReference type="EMBL" id="KAF6457182.1"/>
    </source>
</evidence>
<dbReference type="EMBL" id="JACASE010000006">
    <property type="protein sequence ID" value="KAF6457182.1"/>
    <property type="molecule type" value="Genomic_DNA"/>
</dbReference>
<organism evidence="1 2">
    <name type="scientific">Rousettus aegyptiacus</name>
    <name type="common">Egyptian fruit bat</name>
    <name type="synonym">Pteropus aegyptiacus</name>
    <dbReference type="NCBI Taxonomy" id="9407"/>
    <lineage>
        <taxon>Eukaryota</taxon>
        <taxon>Metazoa</taxon>
        <taxon>Chordata</taxon>
        <taxon>Craniata</taxon>
        <taxon>Vertebrata</taxon>
        <taxon>Euteleostomi</taxon>
        <taxon>Mammalia</taxon>
        <taxon>Eutheria</taxon>
        <taxon>Laurasiatheria</taxon>
        <taxon>Chiroptera</taxon>
        <taxon>Yinpterochiroptera</taxon>
        <taxon>Pteropodoidea</taxon>
        <taxon>Pteropodidae</taxon>
        <taxon>Rousettinae</taxon>
        <taxon>Rousettus</taxon>
    </lineage>
</organism>
<evidence type="ECO:0000313" key="2">
    <source>
        <dbReference type="Proteomes" id="UP000593571"/>
    </source>
</evidence>
<name>A0A7J8GCG8_ROUAE</name>
<proteinExistence type="predicted"/>